<dbReference type="Pfam" id="PF00545">
    <property type="entry name" value="Ribonuclease"/>
    <property type="match status" value="1"/>
</dbReference>
<dbReference type="InterPro" id="IPR016191">
    <property type="entry name" value="Ribonuclease/ribotoxin"/>
</dbReference>
<proteinExistence type="predicted"/>
<accession>A0A0K6G3N3</accession>
<evidence type="ECO:0000256" key="6">
    <source>
        <dbReference type="SAM" id="SignalP"/>
    </source>
</evidence>
<evidence type="ECO:0000256" key="5">
    <source>
        <dbReference type="ARBA" id="ARBA00023239"/>
    </source>
</evidence>
<evidence type="ECO:0000256" key="3">
    <source>
        <dbReference type="ARBA" id="ARBA00022801"/>
    </source>
</evidence>
<feature type="chain" id="PRO_5005502948" evidence="6">
    <location>
        <begin position="19"/>
        <end position="170"/>
    </location>
</feature>
<keyword evidence="3" id="KW-0378">Hydrolase</keyword>
<protein>
    <submittedName>
        <fullName evidence="7">Uncharacterized protein</fullName>
    </submittedName>
</protein>
<feature type="signal peptide" evidence="6">
    <location>
        <begin position="1"/>
        <end position="18"/>
    </location>
</feature>
<evidence type="ECO:0000256" key="2">
    <source>
        <dbReference type="ARBA" id="ARBA00022759"/>
    </source>
</evidence>
<evidence type="ECO:0000256" key="4">
    <source>
        <dbReference type="ARBA" id="ARBA00023157"/>
    </source>
</evidence>
<gene>
    <name evidence="7" type="ORF">RSOLAG22IIIB_05121</name>
</gene>
<dbReference type="InterPro" id="IPR000026">
    <property type="entry name" value="N1-like"/>
</dbReference>
<keyword evidence="1" id="KW-0540">Nuclease</keyword>
<keyword evidence="4" id="KW-1015">Disulfide bond</keyword>
<dbReference type="Gene3D" id="3.10.450.30">
    <property type="entry name" value="Microbial ribonucleases"/>
    <property type="match status" value="1"/>
</dbReference>
<organism evidence="7 8">
    <name type="scientific">Rhizoctonia solani</name>
    <dbReference type="NCBI Taxonomy" id="456999"/>
    <lineage>
        <taxon>Eukaryota</taxon>
        <taxon>Fungi</taxon>
        <taxon>Dikarya</taxon>
        <taxon>Basidiomycota</taxon>
        <taxon>Agaricomycotina</taxon>
        <taxon>Agaricomycetes</taxon>
        <taxon>Cantharellales</taxon>
        <taxon>Ceratobasidiaceae</taxon>
        <taxon>Rhizoctonia</taxon>
    </lineage>
</organism>
<reference evidence="7 8" key="1">
    <citation type="submission" date="2015-07" db="EMBL/GenBank/DDBJ databases">
        <authorList>
            <person name="Noorani M."/>
        </authorList>
    </citation>
    <scope>NUCLEOTIDE SEQUENCE [LARGE SCALE GENOMIC DNA]</scope>
    <source>
        <strain evidence="7">BBA 69670</strain>
    </source>
</reference>
<dbReference type="GO" id="GO:0016787">
    <property type="term" value="F:hydrolase activity"/>
    <property type="evidence" value="ECO:0007669"/>
    <property type="project" value="UniProtKB-KW"/>
</dbReference>
<keyword evidence="2" id="KW-0255">Endonuclease</keyword>
<keyword evidence="8" id="KW-1185">Reference proteome</keyword>
<dbReference type="PANTHER" id="PTHR42104:SF1">
    <property type="entry name" value="EXTRACELLULAR GUANYL-SPECIFIC RIBONUCLEASE RNTA (AFU_ORTHOLOGUE AFUA_4G03230)"/>
    <property type="match status" value="1"/>
</dbReference>
<name>A0A0K6G3N3_9AGAM</name>
<dbReference type="AlphaFoldDB" id="A0A0K6G3N3"/>
<keyword evidence="5" id="KW-0456">Lyase</keyword>
<dbReference type="GO" id="GO:0016829">
    <property type="term" value="F:lyase activity"/>
    <property type="evidence" value="ECO:0007669"/>
    <property type="project" value="UniProtKB-KW"/>
</dbReference>
<dbReference type="SUPFAM" id="SSF53933">
    <property type="entry name" value="Microbial ribonucleases"/>
    <property type="match status" value="1"/>
</dbReference>
<keyword evidence="6" id="KW-0732">Signal</keyword>
<sequence>MLALRYFMLLAFSALTGAIPTLYETPNLPKRTISGAAAADCDGTQFTSDEVQIAAQVAASRINNHTQVGRSKYPHQFNNMEGFDFLPDCTAPFFEFPIFNDKIYTGGKNNNEKPGADRVIIGSLKGADAAFCEFFAMKKVRISLKGLYFAQFRIVGVFLMSPYITNKVKI</sequence>
<evidence type="ECO:0000313" key="7">
    <source>
        <dbReference type="EMBL" id="CUA72989.1"/>
    </source>
</evidence>
<dbReference type="GO" id="GO:0004521">
    <property type="term" value="F:RNA endonuclease activity"/>
    <property type="evidence" value="ECO:0007669"/>
    <property type="project" value="InterPro"/>
</dbReference>
<dbReference type="EMBL" id="CYGV01001334">
    <property type="protein sequence ID" value="CUA72989.1"/>
    <property type="molecule type" value="Genomic_DNA"/>
</dbReference>
<evidence type="ECO:0000256" key="1">
    <source>
        <dbReference type="ARBA" id="ARBA00022722"/>
    </source>
</evidence>
<dbReference type="GO" id="GO:0003723">
    <property type="term" value="F:RNA binding"/>
    <property type="evidence" value="ECO:0007669"/>
    <property type="project" value="InterPro"/>
</dbReference>
<dbReference type="Proteomes" id="UP000044841">
    <property type="component" value="Unassembled WGS sequence"/>
</dbReference>
<dbReference type="PANTHER" id="PTHR42104">
    <property type="entry name" value="EXTRACELLULAR GUANYL-SPECIFIC RIBONUCLEASE RNTA (AFU_ORTHOLOGUE AFUA_4G03230)"/>
    <property type="match status" value="1"/>
</dbReference>
<evidence type="ECO:0000313" key="8">
    <source>
        <dbReference type="Proteomes" id="UP000044841"/>
    </source>
</evidence>